<dbReference type="SUPFAM" id="SSF46609">
    <property type="entry name" value="Fe,Mn superoxide dismutase (SOD), N-terminal domain"/>
    <property type="match status" value="1"/>
</dbReference>
<keyword evidence="3 5" id="KW-0479">Metal-binding</keyword>
<dbReference type="InterPro" id="IPR019832">
    <property type="entry name" value="Mn/Fe_SOD_C"/>
</dbReference>
<dbReference type="PANTHER" id="PTHR43595">
    <property type="entry name" value="37S RIBOSOMAL PROTEIN S26, MITOCHONDRIAL"/>
    <property type="match status" value="1"/>
</dbReference>
<dbReference type="Proteomes" id="UP000198596">
    <property type="component" value="Unassembled WGS sequence"/>
</dbReference>
<gene>
    <name evidence="9" type="ORF">SAMN04488131_11623</name>
</gene>
<dbReference type="Pfam" id="PF00081">
    <property type="entry name" value="Sod_Fe_N"/>
    <property type="match status" value="1"/>
</dbReference>
<dbReference type="InterPro" id="IPR036324">
    <property type="entry name" value="Mn/Fe_SOD_N_sf"/>
</dbReference>
<name>A0A1I2HVP8_9FLAO</name>
<keyword evidence="10" id="KW-1185">Reference proteome</keyword>
<evidence type="ECO:0000313" key="9">
    <source>
        <dbReference type="EMBL" id="SFF33902.1"/>
    </source>
</evidence>
<comment type="function">
    <text evidence="6">Destroys radicals which are normally produced within the cells and which are toxic to biological systems.</text>
</comment>
<dbReference type="GO" id="GO:0005737">
    <property type="term" value="C:cytoplasm"/>
    <property type="evidence" value="ECO:0007669"/>
    <property type="project" value="TreeGrafter"/>
</dbReference>
<feature type="domain" description="Manganese/iron superoxide dismutase N-terminal" evidence="7">
    <location>
        <begin position="55"/>
        <end position="141"/>
    </location>
</feature>
<keyword evidence="4 6" id="KW-0560">Oxidoreductase</keyword>
<feature type="binding site" evidence="5">
    <location>
        <position position="222"/>
    </location>
    <ligand>
        <name>Mn(2+)</name>
        <dbReference type="ChEBI" id="CHEBI:29035"/>
    </ligand>
</feature>
<feature type="binding site" evidence="5">
    <location>
        <position position="80"/>
    </location>
    <ligand>
        <name>Mn(2+)</name>
        <dbReference type="ChEBI" id="CHEBI:29035"/>
    </ligand>
</feature>
<accession>A0A1I2HVP8</accession>
<dbReference type="PIRSF" id="PIRSF000349">
    <property type="entry name" value="SODismutase"/>
    <property type="match status" value="1"/>
</dbReference>
<feature type="domain" description="Manganese/iron superoxide dismutase C-terminal" evidence="8">
    <location>
        <begin position="149"/>
        <end position="253"/>
    </location>
</feature>
<dbReference type="PROSITE" id="PS00088">
    <property type="entry name" value="SOD_MN"/>
    <property type="match status" value="1"/>
</dbReference>
<dbReference type="Gene3D" id="1.10.287.990">
    <property type="entry name" value="Fe,Mn superoxide dismutase (SOD) domain"/>
    <property type="match status" value="1"/>
</dbReference>
<sequence>MENNNTRRNFIKQTAILSTGTIIGSSLFNSVLAAENTLKVENQVMESESENFQGNYSLPKLSYAYDALEPHIDKATMEIHHGKHHQAYVTNLNKSIETLDNNLVEHSKSLESIFEKMSKFPEAIRNNGGGHYNHSLFWSIMKPNGGGTPKGKLGDAITTTFGSLDEFKKQFSDASMKRFGSGWAWLVVQDGKLVIGSTANQDNPLMRLRGKGLKGKPVLALDVWEHAYYLKNQNRRADYIASFWNVVNWEAAEALFNS</sequence>
<dbReference type="GO" id="GO:0030145">
    <property type="term" value="F:manganese ion binding"/>
    <property type="evidence" value="ECO:0007669"/>
    <property type="project" value="UniProtKB-ARBA"/>
</dbReference>
<dbReference type="Gene3D" id="3.55.40.20">
    <property type="entry name" value="Iron/manganese superoxide dismutase, C-terminal domain"/>
    <property type="match status" value="1"/>
</dbReference>
<feature type="binding site" evidence="5">
    <location>
        <position position="226"/>
    </location>
    <ligand>
        <name>Mn(2+)</name>
        <dbReference type="ChEBI" id="CHEBI:29035"/>
    </ligand>
</feature>
<evidence type="ECO:0000256" key="3">
    <source>
        <dbReference type="ARBA" id="ARBA00022723"/>
    </source>
</evidence>
<dbReference type="EMBL" id="FONQ01000016">
    <property type="protein sequence ID" value="SFF33902.1"/>
    <property type="molecule type" value="Genomic_DNA"/>
</dbReference>
<feature type="binding site" evidence="5">
    <location>
        <position position="134"/>
    </location>
    <ligand>
        <name>Mn(2+)</name>
        <dbReference type="ChEBI" id="CHEBI:29035"/>
    </ligand>
</feature>
<dbReference type="InterPro" id="IPR001189">
    <property type="entry name" value="Mn/Fe_SOD"/>
</dbReference>
<dbReference type="InterPro" id="IPR019833">
    <property type="entry name" value="Mn/Fe_SOD_BS"/>
</dbReference>
<dbReference type="InterPro" id="IPR036314">
    <property type="entry name" value="SOD_C_sf"/>
</dbReference>
<dbReference type="InterPro" id="IPR006311">
    <property type="entry name" value="TAT_signal"/>
</dbReference>
<evidence type="ECO:0000256" key="2">
    <source>
        <dbReference type="ARBA" id="ARBA00012682"/>
    </source>
</evidence>
<dbReference type="SUPFAM" id="SSF54719">
    <property type="entry name" value="Fe,Mn superoxide dismutase (SOD), C-terminal domain"/>
    <property type="match status" value="1"/>
</dbReference>
<comment type="similarity">
    <text evidence="1 6">Belongs to the iron/manganese superoxide dismutase family.</text>
</comment>
<dbReference type="Pfam" id="PF02777">
    <property type="entry name" value="Sod_Fe_C"/>
    <property type="match status" value="1"/>
</dbReference>
<evidence type="ECO:0000259" key="8">
    <source>
        <dbReference type="Pfam" id="PF02777"/>
    </source>
</evidence>
<dbReference type="AlphaFoldDB" id="A0A1I2HVP8"/>
<dbReference type="PANTHER" id="PTHR43595:SF2">
    <property type="entry name" value="SMALL RIBOSOMAL SUBUNIT PROTEIN MS42"/>
    <property type="match status" value="1"/>
</dbReference>
<proteinExistence type="inferred from homology"/>
<dbReference type="FunFam" id="1.10.287.990:FF:000001">
    <property type="entry name" value="Superoxide dismutase"/>
    <property type="match status" value="1"/>
</dbReference>
<evidence type="ECO:0000256" key="5">
    <source>
        <dbReference type="PIRSR" id="PIRSR000349-1"/>
    </source>
</evidence>
<comment type="catalytic activity">
    <reaction evidence="6">
        <text>2 superoxide + 2 H(+) = H2O2 + O2</text>
        <dbReference type="Rhea" id="RHEA:20696"/>
        <dbReference type="ChEBI" id="CHEBI:15378"/>
        <dbReference type="ChEBI" id="CHEBI:15379"/>
        <dbReference type="ChEBI" id="CHEBI:16240"/>
        <dbReference type="ChEBI" id="CHEBI:18421"/>
        <dbReference type="EC" id="1.15.1.1"/>
    </reaction>
</comment>
<evidence type="ECO:0000256" key="6">
    <source>
        <dbReference type="RuleBase" id="RU000414"/>
    </source>
</evidence>
<dbReference type="STRING" id="935223.SAMN04488131_11623"/>
<evidence type="ECO:0000256" key="1">
    <source>
        <dbReference type="ARBA" id="ARBA00008714"/>
    </source>
</evidence>
<organism evidence="9 10">
    <name type="scientific">Flavobacterium xueshanense</name>
    <dbReference type="NCBI Taxonomy" id="935223"/>
    <lineage>
        <taxon>Bacteria</taxon>
        <taxon>Pseudomonadati</taxon>
        <taxon>Bacteroidota</taxon>
        <taxon>Flavobacteriia</taxon>
        <taxon>Flavobacteriales</taxon>
        <taxon>Flavobacteriaceae</taxon>
        <taxon>Flavobacterium</taxon>
    </lineage>
</organism>
<evidence type="ECO:0000259" key="7">
    <source>
        <dbReference type="Pfam" id="PF00081"/>
    </source>
</evidence>
<dbReference type="PROSITE" id="PS51318">
    <property type="entry name" value="TAT"/>
    <property type="match status" value="1"/>
</dbReference>
<evidence type="ECO:0000313" key="10">
    <source>
        <dbReference type="Proteomes" id="UP000198596"/>
    </source>
</evidence>
<dbReference type="EC" id="1.15.1.1" evidence="2 6"/>
<evidence type="ECO:0000256" key="4">
    <source>
        <dbReference type="ARBA" id="ARBA00023002"/>
    </source>
</evidence>
<protein>
    <recommendedName>
        <fullName evidence="2 6">Superoxide dismutase</fullName>
        <ecNumber evidence="2 6">1.15.1.1</ecNumber>
    </recommendedName>
</protein>
<reference evidence="10" key="1">
    <citation type="submission" date="2016-10" db="EMBL/GenBank/DDBJ databases">
        <authorList>
            <person name="Varghese N."/>
            <person name="Submissions S."/>
        </authorList>
    </citation>
    <scope>NUCLEOTIDE SEQUENCE [LARGE SCALE GENOMIC DNA]</scope>
    <source>
        <strain evidence="10">CGMCC 1.9227</strain>
    </source>
</reference>
<dbReference type="GO" id="GO:0004784">
    <property type="term" value="F:superoxide dismutase activity"/>
    <property type="evidence" value="ECO:0007669"/>
    <property type="project" value="UniProtKB-EC"/>
</dbReference>
<dbReference type="InterPro" id="IPR019831">
    <property type="entry name" value="Mn/Fe_SOD_N"/>
</dbReference>
<dbReference type="FunFam" id="3.55.40.20:FF:000001">
    <property type="entry name" value="Superoxide dismutase"/>
    <property type="match status" value="1"/>
</dbReference>
<dbReference type="PRINTS" id="PR01703">
    <property type="entry name" value="MNSODISMTASE"/>
</dbReference>